<keyword evidence="7 8" id="KW-0998">Cell outer membrane</keyword>
<evidence type="ECO:0008006" key="15">
    <source>
        <dbReference type="Google" id="ProtNLM"/>
    </source>
</evidence>
<evidence type="ECO:0000256" key="10">
    <source>
        <dbReference type="SAM" id="SignalP"/>
    </source>
</evidence>
<dbReference type="Gene3D" id="2.170.130.10">
    <property type="entry name" value="TonB-dependent receptor, plug domain"/>
    <property type="match status" value="1"/>
</dbReference>
<dbReference type="PATRIC" id="fig|33050.5.peg.2914"/>
<proteinExistence type="inferred from homology"/>
<dbReference type="AlphaFoldDB" id="A0A0N7GSR5"/>
<evidence type="ECO:0000256" key="5">
    <source>
        <dbReference type="ARBA" id="ARBA00023077"/>
    </source>
</evidence>
<keyword evidence="4 8" id="KW-0812">Transmembrane</keyword>
<dbReference type="InterPro" id="IPR012910">
    <property type="entry name" value="Plug_dom"/>
</dbReference>
<dbReference type="OrthoDB" id="7051241at2"/>
<evidence type="ECO:0000256" key="6">
    <source>
        <dbReference type="ARBA" id="ARBA00023136"/>
    </source>
</evidence>
<dbReference type="InterPro" id="IPR039426">
    <property type="entry name" value="TonB-dep_rcpt-like"/>
</dbReference>
<comment type="similarity">
    <text evidence="8 9">Belongs to the TonB-dependent receptor family.</text>
</comment>
<dbReference type="Pfam" id="PF07715">
    <property type="entry name" value="Plug"/>
    <property type="match status" value="1"/>
</dbReference>
<dbReference type="RefSeq" id="WP_054588662.1">
    <property type="nucleotide sequence ID" value="NZ_CP012700.1"/>
</dbReference>
<keyword evidence="2 8" id="KW-0813">Transport</keyword>
<accession>A0A0N7GSR5</accession>
<dbReference type="SUPFAM" id="SSF56935">
    <property type="entry name" value="Porins"/>
    <property type="match status" value="1"/>
</dbReference>
<protein>
    <recommendedName>
        <fullName evidence="15">TonB-dependent receptor</fullName>
    </recommendedName>
</protein>
<feature type="chain" id="PRO_5006012211" description="TonB-dependent receptor" evidence="10">
    <location>
        <begin position="36"/>
        <end position="1001"/>
    </location>
</feature>
<evidence type="ECO:0000256" key="7">
    <source>
        <dbReference type="ARBA" id="ARBA00023237"/>
    </source>
</evidence>
<evidence type="ECO:0000256" key="4">
    <source>
        <dbReference type="ARBA" id="ARBA00022692"/>
    </source>
</evidence>
<evidence type="ECO:0000256" key="1">
    <source>
        <dbReference type="ARBA" id="ARBA00004571"/>
    </source>
</evidence>
<dbReference type="PANTHER" id="PTHR47234:SF2">
    <property type="entry name" value="TONB-DEPENDENT RECEPTOR"/>
    <property type="match status" value="1"/>
</dbReference>
<dbReference type="KEGG" id="smag:AN936_14085"/>
<keyword evidence="6 8" id="KW-0472">Membrane</keyword>
<dbReference type="Proteomes" id="UP000058074">
    <property type="component" value="Chromosome"/>
</dbReference>
<dbReference type="GO" id="GO:0009279">
    <property type="term" value="C:cell outer membrane"/>
    <property type="evidence" value="ECO:0007669"/>
    <property type="project" value="UniProtKB-SubCell"/>
</dbReference>
<keyword evidence="5 9" id="KW-0798">TonB box</keyword>
<gene>
    <name evidence="13" type="ORF">AN936_14085</name>
</gene>
<dbReference type="InterPro" id="IPR036942">
    <property type="entry name" value="Beta-barrel_TonB_sf"/>
</dbReference>
<evidence type="ECO:0000256" key="8">
    <source>
        <dbReference type="PROSITE-ProRule" id="PRU01360"/>
    </source>
</evidence>
<evidence type="ECO:0000313" key="13">
    <source>
        <dbReference type="EMBL" id="ALH81451.1"/>
    </source>
</evidence>
<dbReference type="InterPro" id="IPR037066">
    <property type="entry name" value="Plug_dom_sf"/>
</dbReference>
<dbReference type="Gene3D" id="2.40.170.20">
    <property type="entry name" value="TonB-dependent receptor, beta-barrel domain"/>
    <property type="match status" value="1"/>
</dbReference>
<keyword evidence="3 8" id="KW-1134">Transmembrane beta strand</keyword>
<dbReference type="InterPro" id="IPR000531">
    <property type="entry name" value="Beta-barrel_TonB"/>
</dbReference>
<feature type="signal peptide" evidence="10">
    <location>
        <begin position="1"/>
        <end position="35"/>
    </location>
</feature>
<feature type="domain" description="TonB-dependent receptor plug" evidence="12">
    <location>
        <begin position="64"/>
        <end position="187"/>
    </location>
</feature>
<dbReference type="Pfam" id="PF00593">
    <property type="entry name" value="TonB_dep_Rec_b-barrel"/>
    <property type="match status" value="1"/>
</dbReference>
<sequence>MIQGSATAAACGKFRISTSILAISLFASLAGAAHAQDVAEPVDEQGVADGNDIVVTGSRIGRPVLDLPTPVGVVSSDTLENNNAQFDIGRALAQQPSIGFSGSMQQSQQTGASGSRGENSGGLALVDLRSLGSNRTLVLVNGKRRVAGATDSTAIDLNSINPNLIERIEVITGGASAIYGSDAVSGVVNIILKDNFDGVRISFNGSQPTRGGEGLTYGASLVAGMNFGEGRGNITVAGDYAKVKEITPKQAGMKNYVAMLNPADTGPDDGIPDMIVVPGGEALRFSGYGVVGFNNDTGGLGRFVFNDDGTPRPFPTPSLSDGSLFGIFENCGTACFRFDDSISLVPDIERYNLNLSAHYDISDNVTAYFGADYNNTSSYGRGQPVIRTGLAINVAENAFLNEDFRDDLLAAGATTLRLDRLFTDLGLRYSQVDRNSLSFVGGLKGEFETGFADLRYDIYGTYGRTKAKFIGYNRLVVPNLLAAIDAVVDPATNEIRCRMDVPALQPVGYVRPNIQGGGTCAPFDPFGSVNSSQAARDFVTATTVSNAFIRQTTAGFSLAGDSEKFLTMPGGGAIGFAIGAEYRKERNGRTTDPLVKGGFTNQAATQDYEGGYHVTEFFGELSIPILTDMPFTKLLSIEGAVRHADYSHAGQATSWKVGGIWEPTDGLRLRATIGRAIRAPNIFEAFRPSEGQTTNVDDPCSQTNIGENPNRAANCATLGRPAGFVPLNGGIGVPFIVSGNLNLRPEVSDSWTAGVVLTPNFLPGLQISADWFNIQIDDAISFLSPQQIAENCVDRAGGPDPDLCSLITRDMNTASPNYFGITGGNSTYVNTSKLETSGLDTQIFYTLPVGNGKISTNLAFTYLHRLRTYTFQARPDLYTVLEGFYGYPKYKGVVGLTYSNGPLTLGWQGRYQSSQSLTDISPGISRELIAPRKTGSRFYNDISGSYTLPMNGRQEAKFSFGVSNLFNVKLPVMESVQVIDPSGGGFDQFGPVVRLGLEVNF</sequence>
<evidence type="ECO:0000259" key="11">
    <source>
        <dbReference type="Pfam" id="PF00593"/>
    </source>
</evidence>
<evidence type="ECO:0000259" key="12">
    <source>
        <dbReference type="Pfam" id="PF07715"/>
    </source>
</evidence>
<evidence type="ECO:0000313" key="14">
    <source>
        <dbReference type="Proteomes" id="UP000058074"/>
    </source>
</evidence>
<evidence type="ECO:0000256" key="3">
    <source>
        <dbReference type="ARBA" id="ARBA00022452"/>
    </source>
</evidence>
<dbReference type="PROSITE" id="PS52016">
    <property type="entry name" value="TONB_DEPENDENT_REC_3"/>
    <property type="match status" value="1"/>
</dbReference>
<evidence type="ECO:0000256" key="9">
    <source>
        <dbReference type="RuleBase" id="RU003357"/>
    </source>
</evidence>
<dbReference type="EMBL" id="CP012700">
    <property type="protein sequence ID" value="ALH81451.1"/>
    <property type="molecule type" value="Genomic_DNA"/>
</dbReference>
<comment type="subcellular location">
    <subcellularLocation>
        <location evidence="1 8">Cell outer membrane</location>
        <topology evidence="1 8">Multi-pass membrane protein</topology>
    </subcellularLocation>
</comment>
<name>A0A0N7GSR5_SPHMC</name>
<feature type="domain" description="TonB-dependent receptor-like beta-barrel" evidence="11">
    <location>
        <begin position="535"/>
        <end position="965"/>
    </location>
</feature>
<evidence type="ECO:0000256" key="2">
    <source>
        <dbReference type="ARBA" id="ARBA00022448"/>
    </source>
</evidence>
<reference evidence="13 14" key="1">
    <citation type="journal article" date="2015" name="Genome Announc.">
        <title>Complete Genome Sequence of Polypropylene Glycol- and Polyethylene Glycol-Degrading Sphingopyxis macrogoltabida Strain EY-1.</title>
        <authorList>
            <person name="Ohtsubo Y."/>
            <person name="Nagata Y."/>
            <person name="Numata M."/>
            <person name="Tsuchikane K."/>
            <person name="Hosoyama A."/>
            <person name="Yamazoe A."/>
            <person name="Tsuda M."/>
            <person name="Fujita N."/>
            <person name="Kawai F."/>
        </authorList>
    </citation>
    <scope>NUCLEOTIDE SEQUENCE [LARGE SCALE GENOMIC DNA]</scope>
    <source>
        <strain evidence="13 14">EY-1</strain>
    </source>
</reference>
<keyword evidence="10" id="KW-0732">Signal</keyword>
<organism evidence="13 14">
    <name type="scientific">Sphingopyxis macrogoltabida</name>
    <name type="common">Sphingomonas macrogoltabidus</name>
    <dbReference type="NCBI Taxonomy" id="33050"/>
    <lineage>
        <taxon>Bacteria</taxon>
        <taxon>Pseudomonadati</taxon>
        <taxon>Pseudomonadota</taxon>
        <taxon>Alphaproteobacteria</taxon>
        <taxon>Sphingomonadales</taxon>
        <taxon>Sphingomonadaceae</taxon>
        <taxon>Sphingopyxis</taxon>
    </lineage>
</organism>
<dbReference type="PANTHER" id="PTHR47234">
    <property type="match status" value="1"/>
</dbReference>